<keyword evidence="2" id="KW-1185">Reference proteome</keyword>
<organism evidence="1 2">
    <name type="scientific">Rhodocollybia butyracea</name>
    <dbReference type="NCBI Taxonomy" id="206335"/>
    <lineage>
        <taxon>Eukaryota</taxon>
        <taxon>Fungi</taxon>
        <taxon>Dikarya</taxon>
        <taxon>Basidiomycota</taxon>
        <taxon>Agaricomycotina</taxon>
        <taxon>Agaricomycetes</taxon>
        <taxon>Agaricomycetidae</taxon>
        <taxon>Agaricales</taxon>
        <taxon>Marasmiineae</taxon>
        <taxon>Omphalotaceae</taxon>
        <taxon>Rhodocollybia</taxon>
    </lineage>
</organism>
<name>A0A9P5P8U1_9AGAR</name>
<dbReference type="SUPFAM" id="SSF81606">
    <property type="entry name" value="PP2C-like"/>
    <property type="match status" value="1"/>
</dbReference>
<dbReference type="Proteomes" id="UP000772434">
    <property type="component" value="Unassembled WGS sequence"/>
</dbReference>
<dbReference type="InterPro" id="IPR036457">
    <property type="entry name" value="PPM-type-like_dom_sf"/>
</dbReference>
<proteinExistence type="predicted"/>
<feature type="non-terminal residue" evidence="1">
    <location>
        <position position="217"/>
    </location>
</feature>
<reference evidence="1" key="1">
    <citation type="submission" date="2020-11" db="EMBL/GenBank/DDBJ databases">
        <authorList>
            <consortium name="DOE Joint Genome Institute"/>
            <person name="Ahrendt S."/>
            <person name="Riley R."/>
            <person name="Andreopoulos W."/>
            <person name="Labutti K."/>
            <person name="Pangilinan J."/>
            <person name="Ruiz-Duenas F.J."/>
            <person name="Barrasa J.M."/>
            <person name="Sanchez-Garcia M."/>
            <person name="Camarero S."/>
            <person name="Miyauchi S."/>
            <person name="Serrano A."/>
            <person name="Linde D."/>
            <person name="Babiker R."/>
            <person name="Drula E."/>
            <person name="Ayuso-Fernandez I."/>
            <person name="Pacheco R."/>
            <person name="Padilla G."/>
            <person name="Ferreira P."/>
            <person name="Barriuso J."/>
            <person name="Kellner H."/>
            <person name="Castanera R."/>
            <person name="Alfaro M."/>
            <person name="Ramirez L."/>
            <person name="Pisabarro A.G."/>
            <person name="Kuo A."/>
            <person name="Tritt A."/>
            <person name="Lipzen A."/>
            <person name="He G."/>
            <person name="Yan M."/>
            <person name="Ng V."/>
            <person name="Cullen D."/>
            <person name="Martin F."/>
            <person name="Rosso M.-N."/>
            <person name="Henrissat B."/>
            <person name="Hibbett D."/>
            <person name="Martinez A.T."/>
            <person name="Grigoriev I.V."/>
        </authorList>
    </citation>
    <scope>NUCLEOTIDE SEQUENCE</scope>
    <source>
        <strain evidence="1">AH 40177</strain>
    </source>
</reference>
<dbReference type="Gene3D" id="3.60.40.10">
    <property type="entry name" value="PPM-type phosphatase domain"/>
    <property type="match status" value="1"/>
</dbReference>
<comment type="caution">
    <text evidence="1">The sequence shown here is derived from an EMBL/GenBank/DDBJ whole genome shotgun (WGS) entry which is preliminary data.</text>
</comment>
<evidence type="ECO:0000313" key="1">
    <source>
        <dbReference type="EMBL" id="KAF9059053.1"/>
    </source>
</evidence>
<protein>
    <recommendedName>
        <fullName evidence="3">PPM-type phosphatase domain-containing protein</fullName>
    </recommendedName>
</protein>
<dbReference type="EMBL" id="JADNRY010000330">
    <property type="protein sequence ID" value="KAF9059053.1"/>
    <property type="molecule type" value="Genomic_DNA"/>
</dbReference>
<dbReference type="OrthoDB" id="420076at2759"/>
<accession>A0A9P5P8U1</accession>
<evidence type="ECO:0008006" key="3">
    <source>
        <dbReference type="Google" id="ProtNLM"/>
    </source>
</evidence>
<gene>
    <name evidence="1" type="ORF">BDP27DRAFT_1342265</name>
</gene>
<dbReference type="AlphaFoldDB" id="A0A9P5P8U1"/>
<evidence type="ECO:0000313" key="2">
    <source>
        <dbReference type="Proteomes" id="UP000772434"/>
    </source>
</evidence>
<sequence>MASDAELRSSLSVLSGATQISGAHAVSFQPSDTLENEDRYIVEDWTLQNECWTFLGVFDGVIRDKLTDRLVGKKAISDSDIAELLVESIREIDERITNDFKTFFPSGPPEISGLSDDEIVKRISNSDTGASHAQVMRARTGTTALVAVIDQIESVIKLANPPYIPTKHSSLISSQQSASLFSNTAEVVHFHLADLAPNTRTILILCSDGLRDLYKKT</sequence>